<dbReference type="AlphaFoldDB" id="A0A3E3EB63"/>
<gene>
    <name evidence="1" type="ORF">DXB93_12115</name>
</gene>
<proteinExistence type="predicted"/>
<evidence type="ECO:0000313" key="1">
    <source>
        <dbReference type="EMBL" id="RGD83771.1"/>
    </source>
</evidence>
<dbReference type="GeneID" id="78228993"/>
<evidence type="ECO:0000313" key="2">
    <source>
        <dbReference type="Proteomes" id="UP000261032"/>
    </source>
</evidence>
<accession>A0A3E3EB63</accession>
<organism evidence="1 2">
    <name type="scientific">Thomasclavelia ramosa</name>
    <dbReference type="NCBI Taxonomy" id="1547"/>
    <lineage>
        <taxon>Bacteria</taxon>
        <taxon>Bacillati</taxon>
        <taxon>Bacillota</taxon>
        <taxon>Erysipelotrichia</taxon>
        <taxon>Erysipelotrichales</taxon>
        <taxon>Coprobacillaceae</taxon>
        <taxon>Thomasclavelia</taxon>
    </lineage>
</organism>
<dbReference type="Proteomes" id="UP000261032">
    <property type="component" value="Unassembled WGS sequence"/>
</dbReference>
<name>A0A3E3EB63_9FIRM</name>
<dbReference type="GO" id="GO:0003677">
    <property type="term" value="F:DNA binding"/>
    <property type="evidence" value="ECO:0007669"/>
    <property type="project" value="UniProtKB-KW"/>
</dbReference>
<dbReference type="RefSeq" id="WP_008787710.1">
    <property type="nucleotide sequence ID" value="NZ_QUSL01000020.1"/>
</dbReference>
<reference evidence="1 2" key="1">
    <citation type="submission" date="2018-08" db="EMBL/GenBank/DDBJ databases">
        <title>A genome reference for cultivated species of the human gut microbiota.</title>
        <authorList>
            <person name="Zou Y."/>
            <person name="Xue W."/>
            <person name="Luo G."/>
        </authorList>
    </citation>
    <scope>NUCLEOTIDE SEQUENCE [LARGE SCALE GENOMIC DNA]</scope>
    <source>
        <strain evidence="1 2">OM06-4</strain>
    </source>
</reference>
<sequence>MQNDLLTYYEKMFSEYPDVVNVKTMCKMLGGISTKTGYRLLKDNKIKSFKIGRAFYITKFHILSYLQIKDSN</sequence>
<keyword evidence="1" id="KW-0238">DNA-binding</keyword>
<protein>
    <submittedName>
        <fullName evidence="1">DNA-binding protein</fullName>
    </submittedName>
</protein>
<dbReference type="EMBL" id="QUSL01000020">
    <property type="protein sequence ID" value="RGD83771.1"/>
    <property type="molecule type" value="Genomic_DNA"/>
</dbReference>
<comment type="caution">
    <text evidence="1">The sequence shown here is derived from an EMBL/GenBank/DDBJ whole genome shotgun (WGS) entry which is preliminary data.</text>
</comment>